<feature type="domain" description="Methyltransferase type 11" evidence="2">
    <location>
        <begin position="54"/>
        <end position="148"/>
    </location>
</feature>
<gene>
    <name evidence="3" type="ORF">EDC23_2080</name>
</gene>
<dbReference type="CDD" id="cd02440">
    <property type="entry name" value="AdoMet_MTases"/>
    <property type="match status" value="1"/>
</dbReference>
<evidence type="ECO:0000259" key="2">
    <source>
        <dbReference type="Pfam" id="PF08241"/>
    </source>
</evidence>
<keyword evidence="1 3" id="KW-0808">Transferase</keyword>
<dbReference type="AlphaFoldDB" id="A0A4R8ISG2"/>
<dbReference type="InterPro" id="IPR029063">
    <property type="entry name" value="SAM-dependent_MTases_sf"/>
</dbReference>
<evidence type="ECO:0000313" key="4">
    <source>
        <dbReference type="Proteomes" id="UP000294914"/>
    </source>
</evidence>
<comment type="caution">
    <text evidence="3">The sequence shown here is derived from an EMBL/GenBank/DDBJ whole genome shotgun (WGS) entry which is preliminary data.</text>
</comment>
<name>A0A4R8ISG2_9GAMM</name>
<evidence type="ECO:0000313" key="3">
    <source>
        <dbReference type="EMBL" id="TDY00577.1"/>
    </source>
</evidence>
<protein>
    <submittedName>
        <fullName evidence="3">Methyltransferase family protein</fullName>
    </submittedName>
</protein>
<dbReference type="RefSeq" id="WP_134084217.1">
    <property type="nucleotide sequence ID" value="NZ_SOQX01000005.1"/>
</dbReference>
<dbReference type="InterPro" id="IPR050447">
    <property type="entry name" value="Erg6_SMT_methyltransf"/>
</dbReference>
<accession>A0A4R8ISG2</accession>
<dbReference type="InterPro" id="IPR013216">
    <property type="entry name" value="Methyltransf_11"/>
</dbReference>
<keyword evidence="4" id="KW-1185">Reference proteome</keyword>
<keyword evidence="3" id="KW-0489">Methyltransferase</keyword>
<sequence>MDIAEQLSIEEQGLKQQLHDTWCAGNYSSVARTLEPSALQFLARHPVRAGAMVLDVACGSGQVALPAARAGAKVWGIDIAGNLIEEARGHAEQEGLAARFEVGDAESLPYGDNSFDQIYSVIGAMFAPRPERVVAELTRVCRPGGEIVMANWTPEGFVGHFFKTVARHVPPPPMPSPLMWGTESRVRERFAERPVDLHFDRQLFEFRYPYTPEEVVGFYRQNFGPVVRAFAALDAAGQAALHADLVQLWRDYNLADDGTTHTQGEVLEIVAVPQ</sequence>
<dbReference type="GO" id="GO:0032259">
    <property type="term" value="P:methylation"/>
    <property type="evidence" value="ECO:0007669"/>
    <property type="project" value="UniProtKB-KW"/>
</dbReference>
<dbReference type="PANTHER" id="PTHR44068">
    <property type="entry name" value="ZGC:194242"/>
    <property type="match status" value="1"/>
</dbReference>
<reference evidence="3 4" key="1">
    <citation type="submission" date="2019-03" db="EMBL/GenBank/DDBJ databases">
        <title>Genomic Encyclopedia of Type Strains, Phase IV (KMG-IV): sequencing the most valuable type-strain genomes for metagenomic binning, comparative biology and taxonomic classification.</title>
        <authorList>
            <person name="Goeker M."/>
        </authorList>
    </citation>
    <scope>NUCLEOTIDE SEQUENCE [LARGE SCALE GENOMIC DNA]</scope>
    <source>
        <strain evidence="3 4">DSM 16326</strain>
    </source>
</reference>
<dbReference type="OrthoDB" id="323463at2"/>
<dbReference type="SUPFAM" id="SSF53335">
    <property type="entry name" value="S-adenosyl-L-methionine-dependent methyltransferases"/>
    <property type="match status" value="1"/>
</dbReference>
<dbReference type="EMBL" id="SOQX01000005">
    <property type="protein sequence ID" value="TDY00577.1"/>
    <property type="molecule type" value="Genomic_DNA"/>
</dbReference>
<dbReference type="Gene3D" id="3.40.50.150">
    <property type="entry name" value="Vaccinia Virus protein VP39"/>
    <property type="match status" value="1"/>
</dbReference>
<dbReference type="GO" id="GO:0008757">
    <property type="term" value="F:S-adenosylmethionine-dependent methyltransferase activity"/>
    <property type="evidence" value="ECO:0007669"/>
    <property type="project" value="InterPro"/>
</dbReference>
<proteinExistence type="predicted"/>
<dbReference type="Pfam" id="PF08241">
    <property type="entry name" value="Methyltransf_11"/>
    <property type="match status" value="1"/>
</dbReference>
<dbReference type="Proteomes" id="UP000294914">
    <property type="component" value="Unassembled WGS sequence"/>
</dbReference>
<evidence type="ECO:0000256" key="1">
    <source>
        <dbReference type="ARBA" id="ARBA00022679"/>
    </source>
</evidence>
<organism evidence="3 4">
    <name type="scientific">Thiohalophilus thiocyanatoxydans</name>
    <dbReference type="NCBI Taxonomy" id="381308"/>
    <lineage>
        <taxon>Bacteria</taxon>
        <taxon>Pseudomonadati</taxon>
        <taxon>Pseudomonadota</taxon>
        <taxon>Gammaproteobacteria</taxon>
        <taxon>Thiohalomonadales</taxon>
        <taxon>Thiohalophilaceae</taxon>
        <taxon>Thiohalophilus</taxon>
    </lineage>
</organism>
<dbReference type="PANTHER" id="PTHR44068:SF11">
    <property type="entry name" value="GERANYL DIPHOSPHATE 2-C-METHYLTRANSFERASE"/>
    <property type="match status" value="1"/>
</dbReference>